<evidence type="ECO:0000313" key="1">
    <source>
        <dbReference type="EMBL" id="MCE7030530.1"/>
    </source>
</evidence>
<keyword evidence="2" id="KW-1185">Reference proteome</keyword>
<dbReference type="Gene3D" id="3.30.2020.40">
    <property type="entry name" value="Uncharacterised protein PF10387, DUF2442"/>
    <property type="match status" value="1"/>
</dbReference>
<dbReference type="EMBL" id="JAJUWU010000025">
    <property type="protein sequence ID" value="MCE7030530.1"/>
    <property type="molecule type" value="Genomic_DNA"/>
</dbReference>
<dbReference type="InterPro" id="IPR018841">
    <property type="entry name" value="DUF2442"/>
</dbReference>
<dbReference type="AlphaFoldDB" id="A0A9X1P5A3"/>
<sequence>MTNSENERDAEAPRAAWCDQESLHVRLADGREIVTPLWWYPRLLAASHAERNTLELMYSGIHWPELDEDLSIKGMLRGSKAPGAVPPAEAAE</sequence>
<gene>
    <name evidence="1" type="ORF">LZD57_21295</name>
</gene>
<name>A0A9X1P5A3_9HYPH</name>
<accession>A0A9X1P5A3</accession>
<organism evidence="1 2">
    <name type="scientific">Jiella avicenniae</name>
    <dbReference type="NCBI Taxonomy" id="2907202"/>
    <lineage>
        <taxon>Bacteria</taxon>
        <taxon>Pseudomonadati</taxon>
        <taxon>Pseudomonadota</taxon>
        <taxon>Alphaproteobacteria</taxon>
        <taxon>Hyphomicrobiales</taxon>
        <taxon>Aurantimonadaceae</taxon>
        <taxon>Jiella</taxon>
    </lineage>
</organism>
<dbReference type="RefSeq" id="WP_233721599.1">
    <property type="nucleotide sequence ID" value="NZ_JAJUWU010000025.1"/>
</dbReference>
<comment type="caution">
    <text evidence="1">The sequence shown here is derived from an EMBL/GenBank/DDBJ whole genome shotgun (WGS) entry which is preliminary data.</text>
</comment>
<evidence type="ECO:0000313" key="2">
    <source>
        <dbReference type="Proteomes" id="UP001139035"/>
    </source>
</evidence>
<proteinExistence type="predicted"/>
<reference evidence="1" key="1">
    <citation type="submission" date="2022-01" db="EMBL/GenBank/DDBJ databases">
        <title>Jiella avicenniae sp. nov., a novel endophytic bacterium isolated from bark of Avicennia marina.</title>
        <authorList>
            <person name="Tuo L."/>
        </authorList>
    </citation>
    <scope>NUCLEOTIDE SEQUENCE</scope>
    <source>
        <strain evidence="1">CBK1P-4</strain>
    </source>
</reference>
<dbReference type="Pfam" id="PF10387">
    <property type="entry name" value="DUF2442"/>
    <property type="match status" value="1"/>
</dbReference>
<protein>
    <submittedName>
        <fullName evidence="1">DUF2442 domain-containing protein</fullName>
    </submittedName>
</protein>
<dbReference type="Proteomes" id="UP001139035">
    <property type="component" value="Unassembled WGS sequence"/>
</dbReference>